<dbReference type="RefSeq" id="XP_047783514.1">
    <property type="nucleotide sequence ID" value="XM_047916988.1"/>
</dbReference>
<feature type="domain" description="Pyridoxamine kinase/Phosphomethylpyrimidine kinase" evidence="2">
    <location>
        <begin position="238"/>
        <end position="315"/>
    </location>
</feature>
<dbReference type="Proteomes" id="UP000814176">
    <property type="component" value="Unassembled WGS sequence"/>
</dbReference>
<dbReference type="Gene3D" id="3.40.1190.20">
    <property type="match status" value="1"/>
</dbReference>
<protein>
    <submittedName>
        <fullName evidence="3">Phosphomethylpyrimidine kinase-domain-containing protein</fullName>
    </submittedName>
</protein>
<keyword evidence="3" id="KW-0808">Transferase</keyword>
<dbReference type="NCBIfam" id="TIGR00097">
    <property type="entry name" value="HMP-P_kinase"/>
    <property type="match status" value="1"/>
</dbReference>
<dbReference type="SUPFAM" id="SSF53613">
    <property type="entry name" value="Ribokinase-like"/>
    <property type="match status" value="1"/>
</dbReference>
<accession>A0ABQ8KTQ4</accession>
<dbReference type="InterPro" id="IPR029056">
    <property type="entry name" value="Ribokinase-like"/>
</dbReference>
<dbReference type="Pfam" id="PF08543">
    <property type="entry name" value="Phos_pyr_kin"/>
    <property type="match status" value="2"/>
</dbReference>
<organism evidence="3 4">
    <name type="scientific">Rhodofomes roseus</name>
    <dbReference type="NCBI Taxonomy" id="34475"/>
    <lineage>
        <taxon>Eukaryota</taxon>
        <taxon>Fungi</taxon>
        <taxon>Dikarya</taxon>
        <taxon>Basidiomycota</taxon>
        <taxon>Agaricomycotina</taxon>
        <taxon>Agaricomycetes</taxon>
        <taxon>Polyporales</taxon>
        <taxon>Rhodofomes</taxon>
    </lineage>
</organism>
<sequence length="558" mass="60397">MSRMTVALKESVRPAVLTIAGSDSSGGAGIQADLKTFTALGCYGSSVITALTAQNTTGVQGVHPCPPEFVKQQLQSILDDIELKAIKTGMLHDASIVHVTAETLKAYYGASIPPLVVDPVCVSTSGHTLLQSEAVATMVSELFPLAALITPNKSEAELLLSHCGSPSKLESVEDMLPAAKTLLSTGCKAVLLKGGHITATMSEVKRISADHPEIQIVREGLLGGNMEILQISEEDPSSKALVIDVLQEADSTTLFVRPRVESKSTHGTGCTLSSALACALGRGKDFIEATRSATVYIHLGIETADPIGQGHGPLNHMHPIVIRSVPQPTPSVPHPLTRILIDSCRETWKAYVEHEFVKQLGQGTLAKECFLHFIKQDYLYLRYYARAYALLAAKSSTFSSIQAATATIITVINEVTMHRAYCAQWGITEDELKATPESPATTAYGAFILDTGLQGDASRLVMALVACLLGYGEVGLWLKKEAARPDSWVKLENNPYRKWIDDYSGEDYQKAVKLGLDAIEAMAVADPPSPVRFQEWQSTWERCVRLEQGFWDMSMGLL</sequence>
<dbReference type="InterPro" id="IPR004399">
    <property type="entry name" value="HMP/HMP-P_kinase_dom"/>
</dbReference>
<comment type="caution">
    <text evidence="3">The sequence shown here is derived from an EMBL/GenBank/DDBJ whole genome shotgun (WGS) entry which is preliminary data.</text>
</comment>
<dbReference type="PANTHER" id="PTHR20858">
    <property type="entry name" value="PHOSPHOMETHYLPYRIMIDINE KINASE"/>
    <property type="match status" value="1"/>
</dbReference>
<dbReference type="CDD" id="cd01169">
    <property type="entry name" value="HMPP_kinase"/>
    <property type="match status" value="1"/>
</dbReference>
<dbReference type="InterPro" id="IPR004305">
    <property type="entry name" value="Thiaminase-2/PQQC"/>
</dbReference>
<feature type="domain" description="Thiaminase-2/PQQC" evidence="1">
    <location>
        <begin position="343"/>
        <end position="555"/>
    </location>
</feature>
<dbReference type="GO" id="GO:0016301">
    <property type="term" value="F:kinase activity"/>
    <property type="evidence" value="ECO:0007669"/>
    <property type="project" value="UniProtKB-KW"/>
</dbReference>
<keyword evidence="4" id="KW-1185">Reference proteome</keyword>
<evidence type="ECO:0000313" key="4">
    <source>
        <dbReference type="Proteomes" id="UP000814176"/>
    </source>
</evidence>
<dbReference type="CDD" id="cd19367">
    <property type="entry name" value="TenA_C_ScTHI20-like"/>
    <property type="match status" value="1"/>
</dbReference>
<dbReference type="PANTHER" id="PTHR20858:SF17">
    <property type="entry name" value="HYDROXYMETHYLPYRIMIDINE_PHOSPHOMETHYLPYRIMIDINE KINASE THI20-RELATED"/>
    <property type="match status" value="1"/>
</dbReference>
<name>A0ABQ8KTQ4_9APHY</name>
<dbReference type="Gene3D" id="1.20.910.10">
    <property type="entry name" value="Heme oxygenase-like"/>
    <property type="match status" value="1"/>
</dbReference>
<dbReference type="EMBL" id="JADCUA010000002">
    <property type="protein sequence ID" value="KAH9842467.1"/>
    <property type="molecule type" value="Genomic_DNA"/>
</dbReference>
<reference evidence="3 4" key="1">
    <citation type="journal article" date="2021" name="Environ. Microbiol.">
        <title>Gene family expansions and transcriptome signatures uncover fungal adaptations to wood decay.</title>
        <authorList>
            <person name="Hage H."/>
            <person name="Miyauchi S."/>
            <person name="Viragh M."/>
            <person name="Drula E."/>
            <person name="Min B."/>
            <person name="Chaduli D."/>
            <person name="Navarro D."/>
            <person name="Favel A."/>
            <person name="Norest M."/>
            <person name="Lesage-Meessen L."/>
            <person name="Balint B."/>
            <person name="Merenyi Z."/>
            <person name="de Eugenio L."/>
            <person name="Morin E."/>
            <person name="Martinez A.T."/>
            <person name="Baldrian P."/>
            <person name="Stursova M."/>
            <person name="Martinez M.J."/>
            <person name="Novotny C."/>
            <person name="Magnuson J.K."/>
            <person name="Spatafora J.W."/>
            <person name="Maurice S."/>
            <person name="Pangilinan J."/>
            <person name="Andreopoulos W."/>
            <person name="LaButti K."/>
            <person name="Hundley H."/>
            <person name="Na H."/>
            <person name="Kuo A."/>
            <person name="Barry K."/>
            <person name="Lipzen A."/>
            <person name="Henrissat B."/>
            <person name="Riley R."/>
            <person name="Ahrendt S."/>
            <person name="Nagy L.G."/>
            <person name="Grigoriev I.V."/>
            <person name="Martin F."/>
            <person name="Rosso M.N."/>
        </authorList>
    </citation>
    <scope>NUCLEOTIDE SEQUENCE [LARGE SCALE GENOMIC DNA]</scope>
    <source>
        <strain evidence="3 4">CIRM-BRFM 1785</strain>
    </source>
</reference>
<gene>
    <name evidence="3" type="ORF">C8Q71DRAFT_204259</name>
</gene>
<dbReference type="SUPFAM" id="SSF48613">
    <property type="entry name" value="Heme oxygenase-like"/>
    <property type="match status" value="1"/>
</dbReference>
<proteinExistence type="predicted"/>
<dbReference type="Pfam" id="PF03070">
    <property type="entry name" value="TENA_THI-4"/>
    <property type="match status" value="1"/>
</dbReference>
<feature type="domain" description="Pyridoxamine kinase/Phosphomethylpyrimidine kinase" evidence="2">
    <location>
        <begin position="23"/>
        <end position="212"/>
    </location>
</feature>
<dbReference type="GeneID" id="71997720"/>
<evidence type="ECO:0000259" key="2">
    <source>
        <dbReference type="Pfam" id="PF08543"/>
    </source>
</evidence>
<dbReference type="InterPro" id="IPR016084">
    <property type="entry name" value="Haem_Oase-like_multi-hlx"/>
</dbReference>
<evidence type="ECO:0000313" key="3">
    <source>
        <dbReference type="EMBL" id="KAH9842467.1"/>
    </source>
</evidence>
<dbReference type="InterPro" id="IPR013749">
    <property type="entry name" value="PM/HMP-P_kinase-1"/>
</dbReference>
<keyword evidence="3" id="KW-0418">Kinase</keyword>
<evidence type="ECO:0000259" key="1">
    <source>
        <dbReference type="Pfam" id="PF03070"/>
    </source>
</evidence>